<comment type="caution">
    <text evidence="3">The sequence shown here is derived from an EMBL/GenBank/DDBJ whole genome shotgun (WGS) entry which is preliminary data.</text>
</comment>
<dbReference type="RefSeq" id="WP_076169171.1">
    <property type="nucleotide sequence ID" value="NZ_MRTP01000001.1"/>
</dbReference>
<proteinExistence type="predicted"/>
<organism evidence="3 4">
    <name type="scientific">Paenibacillus rhizosphaerae</name>
    <dbReference type="NCBI Taxonomy" id="297318"/>
    <lineage>
        <taxon>Bacteria</taxon>
        <taxon>Bacillati</taxon>
        <taxon>Bacillota</taxon>
        <taxon>Bacilli</taxon>
        <taxon>Bacillales</taxon>
        <taxon>Paenibacillaceae</taxon>
        <taxon>Paenibacillus</taxon>
    </lineage>
</organism>
<name>A0A1R1F493_9BACL</name>
<protein>
    <recommendedName>
        <fullName evidence="2">Copper amine oxidase-like N-terminal domain-containing protein</fullName>
    </recommendedName>
</protein>
<dbReference type="Proteomes" id="UP000187172">
    <property type="component" value="Unassembled WGS sequence"/>
</dbReference>
<evidence type="ECO:0000313" key="4">
    <source>
        <dbReference type="Proteomes" id="UP000187172"/>
    </source>
</evidence>
<dbReference type="STRING" id="297318.BK138_10730"/>
<evidence type="ECO:0000259" key="2">
    <source>
        <dbReference type="Pfam" id="PF07833"/>
    </source>
</evidence>
<feature type="chain" id="PRO_5039384965" description="Copper amine oxidase-like N-terminal domain-containing protein" evidence="1">
    <location>
        <begin position="22"/>
        <end position="322"/>
    </location>
</feature>
<dbReference type="InterPro" id="IPR036582">
    <property type="entry name" value="Mao_N_sf"/>
</dbReference>
<keyword evidence="1" id="KW-0732">Signal</keyword>
<feature type="signal peptide" evidence="1">
    <location>
        <begin position="1"/>
        <end position="21"/>
    </location>
</feature>
<sequence>MKKIVMILLACVLGISVITNGQKAEASGETESELPTIELKDKGVILSGQTMLPIGQLFKELGLQLQFDPKQGNIGYTIGDIKVTAKLNVKSVSINGAKKLYTVPPQLIEGKLMLPLRMITDTLNAKTTVDYTRPINEKTKPISYVMLTTSAKKVIIFINNAYETYKKYIGKTVWIHSYRVQMKLTELDGTPTKSVHNLSQVKIIKVESDELITGWVDVYFTYQNKTYKIKSLHTEDFQKVISTVNPYKTFNFPSSSWKLIENSQVRVGMTGKMLELSWDKPDRILNSGNHTVTWIYDIAPPKLFIYVTLKNGAVTSYSLEEK</sequence>
<dbReference type="EMBL" id="MRTP01000001">
    <property type="protein sequence ID" value="OMF58923.1"/>
    <property type="molecule type" value="Genomic_DNA"/>
</dbReference>
<dbReference type="SUPFAM" id="SSF55383">
    <property type="entry name" value="Copper amine oxidase, domain N"/>
    <property type="match status" value="1"/>
</dbReference>
<evidence type="ECO:0000256" key="1">
    <source>
        <dbReference type="SAM" id="SignalP"/>
    </source>
</evidence>
<dbReference type="Pfam" id="PF07833">
    <property type="entry name" value="Cu_amine_oxidN1"/>
    <property type="match status" value="1"/>
</dbReference>
<gene>
    <name evidence="3" type="ORF">BK138_10730</name>
</gene>
<feature type="domain" description="Copper amine oxidase-like N-terminal" evidence="2">
    <location>
        <begin position="37"/>
        <end position="130"/>
    </location>
</feature>
<dbReference type="Gene3D" id="3.30.457.10">
    <property type="entry name" value="Copper amine oxidase-like, N-terminal domain"/>
    <property type="match status" value="1"/>
</dbReference>
<dbReference type="AlphaFoldDB" id="A0A1R1F493"/>
<evidence type="ECO:0000313" key="3">
    <source>
        <dbReference type="EMBL" id="OMF58923.1"/>
    </source>
</evidence>
<keyword evidence="4" id="KW-1185">Reference proteome</keyword>
<dbReference type="InterPro" id="IPR012854">
    <property type="entry name" value="Cu_amine_oxidase-like_N"/>
</dbReference>
<accession>A0A1R1F493</accession>
<reference evidence="3 4" key="1">
    <citation type="submission" date="2016-11" db="EMBL/GenBank/DDBJ databases">
        <title>Paenibacillus species isolates.</title>
        <authorList>
            <person name="Beno S.M."/>
        </authorList>
    </citation>
    <scope>NUCLEOTIDE SEQUENCE [LARGE SCALE GENOMIC DNA]</scope>
    <source>
        <strain evidence="3 4">FSL R5-0378</strain>
    </source>
</reference>